<feature type="non-terminal residue" evidence="1">
    <location>
        <position position="1"/>
    </location>
</feature>
<organism evidence="1 2">
    <name type="scientific">Gigaspora margarita</name>
    <dbReference type="NCBI Taxonomy" id="4874"/>
    <lineage>
        <taxon>Eukaryota</taxon>
        <taxon>Fungi</taxon>
        <taxon>Fungi incertae sedis</taxon>
        <taxon>Mucoromycota</taxon>
        <taxon>Glomeromycotina</taxon>
        <taxon>Glomeromycetes</taxon>
        <taxon>Diversisporales</taxon>
        <taxon>Gigasporaceae</taxon>
        <taxon>Gigaspora</taxon>
    </lineage>
</organism>
<dbReference type="Proteomes" id="UP000789901">
    <property type="component" value="Unassembled WGS sequence"/>
</dbReference>
<evidence type="ECO:0000313" key="2">
    <source>
        <dbReference type="Proteomes" id="UP000789901"/>
    </source>
</evidence>
<proteinExistence type="predicted"/>
<accession>A0ABN7WF61</accession>
<gene>
    <name evidence="1" type="ORF">GMARGA_LOCUS30133</name>
</gene>
<name>A0ABN7WF61_GIGMA</name>
<comment type="caution">
    <text evidence="1">The sequence shown here is derived from an EMBL/GenBank/DDBJ whole genome shotgun (WGS) entry which is preliminary data.</text>
</comment>
<dbReference type="EMBL" id="CAJVQB010041901">
    <property type="protein sequence ID" value="CAG8829936.1"/>
    <property type="molecule type" value="Genomic_DNA"/>
</dbReference>
<reference evidence="1 2" key="1">
    <citation type="submission" date="2021-06" db="EMBL/GenBank/DDBJ databases">
        <authorList>
            <person name="Kallberg Y."/>
            <person name="Tangrot J."/>
            <person name="Rosling A."/>
        </authorList>
    </citation>
    <scope>NUCLEOTIDE SEQUENCE [LARGE SCALE GENOMIC DNA]</scope>
    <source>
        <strain evidence="1 2">120-4 pot B 10/14</strain>
    </source>
</reference>
<evidence type="ECO:0000313" key="1">
    <source>
        <dbReference type="EMBL" id="CAG8829936.1"/>
    </source>
</evidence>
<sequence>LNINTDRIMAFSGHRSLGGIASYQTFTKEIMNDTVAMIIPDSESSSDYSRIPFAPISTSNYQVSCRIHPRISKPRPFKPFDASKPFVSLLKKSAKIVEEDIQEILLAIDSNSVHDTPRIIIENCSNCKIEVKITMK</sequence>
<protein>
    <submittedName>
        <fullName evidence="1">31819_t:CDS:1</fullName>
    </submittedName>
</protein>
<keyword evidence="2" id="KW-1185">Reference proteome</keyword>